<evidence type="ECO:0000256" key="9">
    <source>
        <dbReference type="ARBA" id="ARBA00022840"/>
    </source>
</evidence>
<dbReference type="GO" id="GO:0005829">
    <property type="term" value="C:cytosol"/>
    <property type="evidence" value="ECO:0007669"/>
    <property type="project" value="TreeGrafter"/>
</dbReference>
<dbReference type="PANTHER" id="PTHR10584:SF166">
    <property type="entry name" value="RIBOKINASE"/>
    <property type="match status" value="1"/>
</dbReference>
<evidence type="ECO:0000256" key="2">
    <source>
        <dbReference type="ARBA" id="ARBA00012035"/>
    </source>
</evidence>
<feature type="binding site" evidence="13">
    <location>
        <position position="251"/>
    </location>
    <ligand>
        <name>K(+)</name>
        <dbReference type="ChEBI" id="CHEBI:29103"/>
    </ligand>
</feature>
<dbReference type="UniPathway" id="UPA00916">
    <property type="reaction ID" value="UER00889"/>
</dbReference>
<evidence type="ECO:0000256" key="3">
    <source>
        <dbReference type="ARBA" id="ARBA00016943"/>
    </source>
</evidence>
<feature type="binding site" evidence="13">
    <location>
        <position position="249"/>
    </location>
    <ligand>
        <name>K(+)</name>
        <dbReference type="ChEBI" id="CHEBI:29103"/>
    </ligand>
</feature>
<evidence type="ECO:0000313" key="15">
    <source>
        <dbReference type="EMBL" id="AKP52516.1"/>
    </source>
</evidence>
<dbReference type="GO" id="GO:0019303">
    <property type="term" value="P:D-ribose catabolic process"/>
    <property type="evidence" value="ECO:0007669"/>
    <property type="project" value="UniProtKB-UniRule"/>
</dbReference>
<dbReference type="PROSITE" id="PS00584">
    <property type="entry name" value="PFKB_KINASES_2"/>
    <property type="match status" value="1"/>
</dbReference>
<dbReference type="Proteomes" id="UP000036520">
    <property type="component" value="Chromosome"/>
</dbReference>
<keyword evidence="6 13" id="KW-0479">Metal-binding</keyword>
<evidence type="ECO:0000256" key="11">
    <source>
        <dbReference type="ARBA" id="ARBA00022958"/>
    </source>
</evidence>
<evidence type="ECO:0000256" key="8">
    <source>
        <dbReference type="ARBA" id="ARBA00022777"/>
    </source>
</evidence>
<evidence type="ECO:0000313" key="16">
    <source>
        <dbReference type="Proteomes" id="UP000036520"/>
    </source>
</evidence>
<name>A0A0H4PDK7_9BACT</name>
<evidence type="ECO:0000256" key="12">
    <source>
        <dbReference type="ARBA" id="ARBA00023277"/>
    </source>
</evidence>
<evidence type="ECO:0000256" key="5">
    <source>
        <dbReference type="ARBA" id="ARBA00022679"/>
    </source>
</evidence>
<feature type="binding site" evidence="13">
    <location>
        <position position="290"/>
    </location>
    <ligand>
        <name>K(+)</name>
        <dbReference type="ChEBI" id="CHEBI:29103"/>
    </ligand>
</feature>
<dbReference type="RefSeq" id="WP_048642720.1">
    <property type="nucleotide sequence ID" value="NZ_CAXBGM010000017.1"/>
</dbReference>
<comment type="similarity">
    <text evidence="1">Belongs to the carbohydrate kinase pfkB family.</text>
</comment>
<feature type="binding site" evidence="13">
    <location>
        <position position="187"/>
    </location>
    <ligand>
        <name>ATP</name>
        <dbReference type="ChEBI" id="CHEBI:30616"/>
    </ligand>
</feature>
<dbReference type="GO" id="GO:0005524">
    <property type="term" value="F:ATP binding"/>
    <property type="evidence" value="ECO:0007669"/>
    <property type="project" value="UniProtKB-UniRule"/>
</dbReference>
<gene>
    <name evidence="13" type="primary">rbsK</name>
    <name evidence="15" type="ORF">CA2015_3116</name>
</gene>
<comment type="subcellular location">
    <subcellularLocation>
        <location evidence="13">Cytoplasm</location>
    </subcellularLocation>
</comment>
<feature type="binding site" evidence="13">
    <location>
        <position position="288"/>
    </location>
    <ligand>
        <name>K(+)</name>
        <dbReference type="ChEBI" id="CHEBI:29103"/>
    </ligand>
</feature>
<evidence type="ECO:0000256" key="4">
    <source>
        <dbReference type="ARBA" id="ARBA00022490"/>
    </source>
</evidence>
<dbReference type="HAMAP" id="MF_01987">
    <property type="entry name" value="Ribokinase"/>
    <property type="match status" value="1"/>
</dbReference>
<comment type="activity regulation">
    <text evidence="13">Activated by a monovalent cation that binds near, but not in, the active site. The most likely occupant of the site in vivo is potassium. Ion binding induces a conformational change that may alter substrate affinity.</text>
</comment>
<keyword evidence="11 13" id="KW-0630">Potassium</keyword>
<dbReference type="GO" id="GO:0046872">
    <property type="term" value="F:metal ion binding"/>
    <property type="evidence" value="ECO:0007669"/>
    <property type="project" value="UniProtKB-KW"/>
</dbReference>
<dbReference type="PANTHER" id="PTHR10584">
    <property type="entry name" value="SUGAR KINASE"/>
    <property type="match status" value="1"/>
</dbReference>
<comment type="function">
    <text evidence="13">Catalyzes the phosphorylation of ribose at O-5 in a reaction requiring ATP and magnesium. The resulting D-ribose-5-phosphate can then be used either for sythesis of nucleotides, histidine, and tryptophan, or as a component of the pentose phosphate pathway.</text>
</comment>
<keyword evidence="10 13" id="KW-0460">Magnesium</keyword>
<evidence type="ECO:0000256" key="10">
    <source>
        <dbReference type="ARBA" id="ARBA00022842"/>
    </source>
</evidence>
<dbReference type="GO" id="GO:0004747">
    <property type="term" value="F:ribokinase activity"/>
    <property type="evidence" value="ECO:0007669"/>
    <property type="project" value="UniProtKB-UniRule"/>
</dbReference>
<evidence type="ECO:0000256" key="13">
    <source>
        <dbReference type="HAMAP-Rule" id="MF_01987"/>
    </source>
</evidence>
<keyword evidence="7 13" id="KW-0547">Nucleotide-binding</keyword>
<organism evidence="15 16">
    <name type="scientific">Cyclobacterium amurskyense</name>
    <dbReference type="NCBI Taxonomy" id="320787"/>
    <lineage>
        <taxon>Bacteria</taxon>
        <taxon>Pseudomonadati</taxon>
        <taxon>Bacteroidota</taxon>
        <taxon>Cytophagia</taxon>
        <taxon>Cytophagales</taxon>
        <taxon>Cyclobacteriaceae</taxon>
        <taxon>Cyclobacterium</taxon>
    </lineage>
</organism>
<feature type="binding site" evidence="13">
    <location>
        <position position="255"/>
    </location>
    <ligand>
        <name>substrate</name>
    </ligand>
</feature>
<dbReference type="STRING" id="320787.CA2015_3116"/>
<dbReference type="SUPFAM" id="SSF53613">
    <property type="entry name" value="Ribokinase-like"/>
    <property type="match status" value="1"/>
</dbReference>
<comment type="pathway">
    <text evidence="13">Carbohydrate metabolism; D-ribose degradation; D-ribose 5-phosphate from beta-D-ribopyranose: step 2/2.</text>
</comment>
<keyword evidence="12 13" id="KW-0119">Carbohydrate metabolism</keyword>
<dbReference type="InterPro" id="IPR011611">
    <property type="entry name" value="PfkB_dom"/>
</dbReference>
<keyword evidence="5 13" id="KW-0808">Transferase</keyword>
<dbReference type="PRINTS" id="PR00990">
    <property type="entry name" value="RIBOKINASE"/>
</dbReference>
<feature type="binding site" evidence="13">
    <location>
        <position position="285"/>
    </location>
    <ligand>
        <name>K(+)</name>
        <dbReference type="ChEBI" id="CHEBI:29103"/>
    </ligand>
</feature>
<keyword evidence="8 13" id="KW-0418">Kinase</keyword>
<comment type="similarity">
    <text evidence="13">Belongs to the carbohydrate kinase PfkB family. Ribokinase subfamily.</text>
</comment>
<comment type="catalytic activity">
    <reaction evidence="13">
        <text>D-ribose + ATP = D-ribose 5-phosphate + ADP + H(+)</text>
        <dbReference type="Rhea" id="RHEA:13697"/>
        <dbReference type="ChEBI" id="CHEBI:15378"/>
        <dbReference type="ChEBI" id="CHEBI:30616"/>
        <dbReference type="ChEBI" id="CHEBI:47013"/>
        <dbReference type="ChEBI" id="CHEBI:78346"/>
        <dbReference type="ChEBI" id="CHEBI:456216"/>
        <dbReference type="EC" id="2.7.1.15"/>
    </reaction>
</comment>
<dbReference type="NCBIfam" id="NF008353">
    <property type="entry name" value="PRK11142.1"/>
    <property type="match status" value="1"/>
</dbReference>
<evidence type="ECO:0000256" key="6">
    <source>
        <dbReference type="ARBA" id="ARBA00022723"/>
    </source>
</evidence>
<dbReference type="Pfam" id="PF00294">
    <property type="entry name" value="PfkB"/>
    <property type="match status" value="1"/>
</dbReference>
<dbReference type="CDD" id="cd01174">
    <property type="entry name" value="ribokinase"/>
    <property type="match status" value="1"/>
</dbReference>
<dbReference type="EC" id="2.7.1.15" evidence="2 13"/>
<dbReference type="InterPro" id="IPR002139">
    <property type="entry name" value="Ribo/fructo_kinase"/>
</dbReference>
<feature type="binding site" evidence="13">
    <location>
        <position position="294"/>
    </location>
    <ligand>
        <name>K(+)</name>
        <dbReference type="ChEBI" id="CHEBI:29103"/>
    </ligand>
</feature>
<dbReference type="InterPro" id="IPR029056">
    <property type="entry name" value="Ribokinase-like"/>
</dbReference>
<evidence type="ECO:0000256" key="1">
    <source>
        <dbReference type="ARBA" id="ARBA00005380"/>
    </source>
</evidence>
<dbReference type="KEGG" id="camu:CA2015_3116"/>
<feature type="binding site" evidence="13">
    <location>
        <begin position="42"/>
        <end position="46"/>
    </location>
    <ligand>
        <name>substrate</name>
    </ligand>
</feature>
<keyword evidence="9 13" id="KW-0067">ATP-binding</keyword>
<dbReference type="InterPro" id="IPR002173">
    <property type="entry name" value="Carboh/pur_kinase_PfkB_CS"/>
</dbReference>
<sequence>MDQDQKILVVGSANTDMVIGVDKFPLPGQTLLGNNFLLNAGGKGANQAVAAARLGGHVAIIARLGNDLFGNQTIENFKKEGLNVDGVVLDNKLPSGVAQIVVDKSGENTIVVAGGANLALNTKQINKNADLINASEVVLLQLEIPLGSVLYVAKKATSLGKKVILNPAPARKLSNELYANIYAITPNETETRYLTGIKITGEESAQHAADFFHNKGVRVVIITLGAAGAFLSTPDFSGTLATTEVEAVDSTAAGDTFNGALASALSKGMGWVDAVSFANKAAALSVTKHGAQASIPFLKDIQG</sequence>
<comment type="cofactor">
    <cofactor evidence="13">
        <name>Mg(2+)</name>
        <dbReference type="ChEBI" id="CHEBI:18420"/>
    </cofactor>
    <text evidence="13">Requires a divalent cation, most likely magnesium in vivo, as an electrophilic catalyst to aid phosphoryl group transfer. It is the chelate of the metal and the nucleotide that is the actual substrate.</text>
</comment>
<feature type="binding site" evidence="13">
    <location>
        <begin position="223"/>
        <end position="228"/>
    </location>
    <ligand>
        <name>ATP</name>
        <dbReference type="ChEBI" id="CHEBI:30616"/>
    </ligand>
</feature>
<dbReference type="FunFam" id="3.40.1190.20:FF:000012">
    <property type="entry name" value="Ribokinase"/>
    <property type="match status" value="1"/>
</dbReference>
<evidence type="ECO:0000259" key="14">
    <source>
        <dbReference type="Pfam" id="PF00294"/>
    </source>
</evidence>
<feature type="domain" description="Carbohydrate kinase PfkB" evidence="14">
    <location>
        <begin position="5"/>
        <end position="296"/>
    </location>
</feature>
<comment type="caution">
    <text evidence="13">Lacks conserved residue(s) required for the propagation of feature annotation.</text>
</comment>
<dbReference type="PATRIC" id="fig|320787.5.peg.3404"/>
<dbReference type="NCBIfam" id="TIGR02152">
    <property type="entry name" value="D_ribokin_bact"/>
    <property type="match status" value="1"/>
</dbReference>
<proteinExistence type="inferred from homology"/>
<keyword evidence="16" id="KW-1185">Reference proteome</keyword>
<dbReference type="AlphaFoldDB" id="A0A0H4PDK7"/>
<comment type="subunit">
    <text evidence="13">Homodimer.</text>
</comment>
<feature type="binding site" evidence="13">
    <location>
        <position position="279"/>
    </location>
    <ligand>
        <name>ATP</name>
        <dbReference type="ChEBI" id="CHEBI:30616"/>
    </ligand>
</feature>
<feature type="binding site" evidence="13">
    <location>
        <begin position="254"/>
        <end position="255"/>
    </location>
    <ligand>
        <name>ATP</name>
        <dbReference type="ChEBI" id="CHEBI:30616"/>
    </ligand>
</feature>
<dbReference type="Gene3D" id="3.40.1190.20">
    <property type="match status" value="1"/>
</dbReference>
<feature type="binding site" evidence="13">
    <location>
        <position position="143"/>
    </location>
    <ligand>
        <name>substrate</name>
    </ligand>
</feature>
<feature type="active site" description="Proton acceptor" evidence="13">
    <location>
        <position position="255"/>
    </location>
</feature>
<evidence type="ECO:0000256" key="7">
    <source>
        <dbReference type="ARBA" id="ARBA00022741"/>
    </source>
</evidence>
<dbReference type="InterPro" id="IPR011877">
    <property type="entry name" value="Ribokinase"/>
</dbReference>
<accession>A0A0H4PDK7</accession>
<protein>
    <recommendedName>
        <fullName evidence="3 13">Ribokinase</fullName>
        <shortName evidence="13">RK</shortName>
        <ecNumber evidence="2 13">2.7.1.15</ecNumber>
    </recommendedName>
</protein>
<dbReference type="OrthoDB" id="9775849at2"/>
<reference evidence="15 16" key="1">
    <citation type="submission" date="2015-07" db="EMBL/GenBank/DDBJ databases">
        <authorList>
            <person name="Kim K.M."/>
        </authorList>
    </citation>
    <scope>NUCLEOTIDE SEQUENCE [LARGE SCALE GENOMIC DNA]</scope>
    <source>
        <strain evidence="15 16">KCTC 12363</strain>
    </source>
</reference>
<feature type="binding site" evidence="13">
    <location>
        <begin position="14"/>
        <end position="16"/>
    </location>
    <ligand>
        <name>substrate</name>
    </ligand>
</feature>
<keyword evidence="4 13" id="KW-0963">Cytoplasm</keyword>
<dbReference type="EMBL" id="CP012040">
    <property type="protein sequence ID" value="AKP52516.1"/>
    <property type="molecule type" value="Genomic_DNA"/>
</dbReference>